<dbReference type="EMBL" id="JAEUBG010002052">
    <property type="protein sequence ID" value="KAH3685354.1"/>
    <property type="molecule type" value="Genomic_DNA"/>
</dbReference>
<name>A0A9P8TNM6_WICPI</name>
<protein>
    <submittedName>
        <fullName evidence="1">Uncharacterized protein</fullName>
    </submittedName>
</protein>
<dbReference type="Proteomes" id="UP000774326">
    <property type="component" value="Unassembled WGS sequence"/>
</dbReference>
<sequence>MDKSVIMEKLFFWNMVIGKSGKSVWSLIRRSMTRINFLRITSVSVDWKRARTSSKGKFKDLRSKSSMYSVREETLNSRSVG</sequence>
<proteinExistence type="predicted"/>
<gene>
    <name evidence="1" type="ORF">WICPIJ_003706</name>
</gene>
<organism evidence="1 2">
    <name type="scientific">Wickerhamomyces pijperi</name>
    <name type="common">Yeast</name>
    <name type="synonym">Pichia pijperi</name>
    <dbReference type="NCBI Taxonomy" id="599730"/>
    <lineage>
        <taxon>Eukaryota</taxon>
        <taxon>Fungi</taxon>
        <taxon>Dikarya</taxon>
        <taxon>Ascomycota</taxon>
        <taxon>Saccharomycotina</taxon>
        <taxon>Saccharomycetes</taxon>
        <taxon>Phaffomycetales</taxon>
        <taxon>Wickerhamomycetaceae</taxon>
        <taxon>Wickerhamomyces</taxon>
    </lineage>
</organism>
<keyword evidence="2" id="KW-1185">Reference proteome</keyword>
<comment type="caution">
    <text evidence="1">The sequence shown here is derived from an EMBL/GenBank/DDBJ whole genome shotgun (WGS) entry which is preliminary data.</text>
</comment>
<reference evidence="1" key="2">
    <citation type="submission" date="2021-01" db="EMBL/GenBank/DDBJ databases">
        <authorList>
            <person name="Schikora-Tamarit M.A."/>
        </authorList>
    </citation>
    <scope>NUCLEOTIDE SEQUENCE</scope>
    <source>
        <strain evidence="1">CBS2887</strain>
    </source>
</reference>
<reference evidence="1" key="1">
    <citation type="journal article" date="2021" name="Open Biol.">
        <title>Shared evolutionary footprints suggest mitochondrial oxidative damage underlies multiple complex I losses in fungi.</title>
        <authorList>
            <person name="Schikora-Tamarit M.A."/>
            <person name="Marcet-Houben M."/>
            <person name="Nosek J."/>
            <person name="Gabaldon T."/>
        </authorList>
    </citation>
    <scope>NUCLEOTIDE SEQUENCE</scope>
    <source>
        <strain evidence="1">CBS2887</strain>
    </source>
</reference>
<evidence type="ECO:0000313" key="1">
    <source>
        <dbReference type="EMBL" id="KAH3685354.1"/>
    </source>
</evidence>
<dbReference type="AlphaFoldDB" id="A0A9P8TNM6"/>
<evidence type="ECO:0000313" key="2">
    <source>
        <dbReference type="Proteomes" id="UP000774326"/>
    </source>
</evidence>
<accession>A0A9P8TNM6</accession>